<dbReference type="AlphaFoldDB" id="A0A0M0K3T1"/>
<organism evidence="1 2">
    <name type="scientific">Chrysochromulina tobinii</name>
    <dbReference type="NCBI Taxonomy" id="1460289"/>
    <lineage>
        <taxon>Eukaryota</taxon>
        <taxon>Haptista</taxon>
        <taxon>Haptophyta</taxon>
        <taxon>Prymnesiophyceae</taxon>
        <taxon>Prymnesiales</taxon>
        <taxon>Chrysochromulinaceae</taxon>
        <taxon>Chrysochromulina</taxon>
    </lineage>
</organism>
<evidence type="ECO:0000313" key="1">
    <source>
        <dbReference type="EMBL" id="KOO33521.1"/>
    </source>
</evidence>
<dbReference type="InterPro" id="IPR036188">
    <property type="entry name" value="FAD/NAD-bd_sf"/>
</dbReference>
<accession>A0A0M0K3T1</accession>
<dbReference type="Gene3D" id="3.90.660.10">
    <property type="match status" value="1"/>
</dbReference>
<dbReference type="PANTHER" id="PTHR16128:SF5">
    <property type="entry name" value="FAD_NAD(P)-BINDING OXIDOREDUCTASE FAMILY PROTEIN"/>
    <property type="match status" value="1"/>
</dbReference>
<dbReference type="EMBL" id="JWZX01001499">
    <property type="protein sequence ID" value="KOO33521.1"/>
    <property type="molecule type" value="Genomic_DNA"/>
</dbReference>
<proteinExistence type="predicted"/>
<dbReference type="PANTHER" id="PTHR16128">
    <property type="entry name" value="FAD/NAD(P)-BINDING OXIDOREDUCTASE FAMILY PROTEIN"/>
    <property type="match status" value="1"/>
</dbReference>
<gene>
    <name evidence="1" type="ORF">Ctob_014846</name>
</gene>
<dbReference type="SUPFAM" id="SSF51905">
    <property type="entry name" value="FAD/NAD(P)-binding domain"/>
    <property type="match status" value="1"/>
</dbReference>
<comment type="caution">
    <text evidence="1">The sequence shown here is derived from an EMBL/GenBank/DDBJ whole genome shotgun (WGS) entry which is preliminary data.</text>
</comment>
<protein>
    <submittedName>
        <fullName evidence="1">Fad dependent oxidoreductase</fullName>
    </submittedName>
</protein>
<reference evidence="2" key="1">
    <citation type="journal article" date="2015" name="PLoS Genet.">
        <title>Genome Sequence and Transcriptome Analyses of Chrysochromulina tobin: Metabolic Tools for Enhanced Algal Fitness in the Prominent Order Prymnesiales (Haptophyceae).</title>
        <authorList>
            <person name="Hovde B.T."/>
            <person name="Deodato C.R."/>
            <person name="Hunsperger H.M."/>
            <person name="Ryken S.A."/>
            <person name="Yost W."/>
            <person name="Jha R.K."/>
            <person name="Patterson J."/>
            <person name="Monnat R.J. Jr."/>
            <person name="Barlow S.B."/>
            <person name="Starkenburg S.R."/>
            <person name="Cattolico R.A."/>
        </authorList>
    </citation>
    <scope>NUCLEOTIDE SEQUENCE</scope>
    <source>
        <strain evidence="2">CCMP291</strain>
    </source>
</reference>
<evidence type="ECO:0000313" key="2">
    <source>
        <dbReference type="Proteomes" id="UP000037460"/>
    </source>
</evidence>
<dbReference type="OrthoDB" id="417877at2759"/>
<dbReference type="Proteomes" id="UP000037460">
    <property type="component" value="Unassembled WGS sequence"/>
</dbReference>
<keyword evidence="2" id="KW-1185">Reference proteome</keyword>
<sequence>METLKTNGVVRAWAGLGTLGDNGFELDRSGAPRYVGVGGMGAIADELARGLDIRQDAWVSPNGGIYTSASGGWCVQESRQVQRQFDAIVIAHNGKCAEKLTSKITATDVHLLLRARFAPAATGGETGDGRMTLNSMYSLLVEVPVGVMPSAETRQGVDGAYVQNEPALRYVGCNDAKHCDGGATDRGSSTRTTEVWTILSSGAFGKQHKVAQEQLEGSEAEAEVTSLLLAAVERSLKLKAGTLPSALVASKLQLWGAAIPVNRWDGGDYIYSSTHRIGVAGDWLSSTGEGSSTVEGAWRSGVKLAEHLASETRSCAEDVGLALGKAGGRFIPVDAGGFGSASLGKVNFVDAPADMESTAAAAVPQYFAQRLFVHNLPFDMEEADLIGEIEAATSPRSVSTAQILRAPDGLSRGMAKADVEQPEAEAKAGAVVKVAVEGVVAAVLLLVGLQ</sequence>
<name>A0A0M0K3T1_9EUKA</name>